<evidence type="ECO:0000313" key="2">
    <source>
        <dbReference type="Proteomes" id="UP000018458"/>
    </source>
</evidence>
<dbReference type="AlphaFoldDB" id="E8LMB9"/>
<dbReference type="EMBL" id="AEVO01000132">
    <property type="protein sequence ID" value="EFY06331.1"/>
    <property type="molecule type" value="Genomic_DNA"/>
</dbReference>
<keyword evidence="2" id="KW-1185">Reference proteome</keyword>
<dbReference type="RefSeq" id="WP_009144057.1">
    <property type="nucleotide sequence ID" value="NZ_GL831059.1"/>
</dbReference>
<evidence type="ECO:0000313" key="1">
    <source>
        <dbReference type="EMBL" id="EFY06331.1"/>
    </source>
</evidence>
<sequence length="159" mass="18394">MILLNNDFYLKKSSSGINTNEDLNSIDTISDLQNLLNNCKSEENFMNDNNDNDNLLFLHKILELVYTQEEFDWQKWKIANILFNTLCPQIAFTYDKNHLKPNEIIADFDIVEIMGKIFVVIPENSICIDTKMTLHGTNEAIDKYCISQALKTFEEKCAS</sequence>
<proteinExistence type="predicted"/>
<dbReference type="HOGENOM" id="CLU_1659816_0_0_6"/>
<comment type="caution">
    <text evidence="1">The sequence shown here is derived from an EMBL/GenBank/DDBJ whole genome shotgun (WGS) entry which is preliminary data.</text>
</comment>
<reference evidence="1 2" key="1">
    <citation type="submission" date="2011-01" db="EMBL/GenBank/DDBJ databases">
        <authorList>
            <person name="Weinstock G."/>
            <person name="Sodergren E."/>
            <person name="Clifton S."/>
            <person name="Fulton L."/>
            <person name="Fulton B."/>
            <person name="Courtney L."/>
            <person name="Fronick C."/>
            <person name="Harrison M."/>
            <person name="Strong C."/>
            <person name="Farmer C."/>
            <person name="Delahaunty K."/>
            <person name="Markovic C."/>
            <person name="Hall O."/>
            <person name="Minx P."/>
            <person name="Tomlinson C."/>
            <person name="Mitreva M."/>
            <person name="Hou S."/>
            <person name="Chen J."/>
            <person name="Wollam A."/>
            <person name="Pepin K.H."/>
            <person name="Johnson M."/>
            <person name="Bhonagiri V."/>
            <person name="Zhang X."/>
            <person name="Suruliraj S."/>
            <person name="Warren W."/>
            <person name="Chinwalla A."/>
            <person name="Mardis E.R."/>
            <person name="Wilson R.K."/>
        </authorList>
    </citation>
    <scope>NUCLEOTIDE SEQUENCE [LARGE SCALE GENOMIC DNA]</scope>
    <source>
        <strain evidence="2">DSM 22608 / JCM 16073 / KCTC 15190 / YIT 12066</strain>
    </source>
</reference>
<accession>E8LMB9</accession>
<gene>
    <name evidence="1" type="ORF">HMPREF9444_01905</name>
</gene>
<dbReference type="Proteomes" id="UP000018458">
    <property type="component" value="Unassembled WGS sequence"/>
</dbReference>
<name>E8LMB9_SUCHY</name>
<protein>
    <submittedName>
        <fullName evidence="1">Uncharacterized protein</fullName>
    </submittedName>
</protein>
<organism evidence="1 2">
    <name type="scientific">Succinatimonas hippei (strain DSM 22608 / JCM 16073 / KCTC 15190 / YIT 12066)</name>
    <dbReference type="NCBI Taxonomy" id="762983"/>
    <lineage>
        <taxon>Bacteria</taxon>
        <taxon>Pseudomonadati</taxon>
        <taxon>Pseudomonadota</taxon>
        <taxon>Gammaproteobacteria</taxon>
        <taxon>Aeromonadales</taxon>
        <taxon>Succinivibrionaceae</taxon>
        <taxon>Succinatimonas</taxon>
    </lineage>
</organism>